<keyword evidence="3" id="KW-1185">Reference proteome</keyword>
<dbReference type="PANTHER" id="PTHR34387">
    <property type="entry name" value="SLR1258 PROTEIN"/>
    <property type="match status" value="1"/>
</dbReference>
<evidence type="ECO:0000313" key="2">
    <source>
        <dbReference type="EMBL" id="SEN96607.1"/>
    </source>
</evidence>
<gene>
    <name evidence="2" type="ORF">SAMN04488011_108157</name>
</gene>
<dbReference type="Gene3D" id="3.30.70.2970">
    <property type="entry name" value="Protein of unknown function (DUF541), domain 2"/>
    <property type="match status" value="1"/>
</dbReference>
<feature type="signal peptide" evidence="1">
    <location>
        <begin position="1"/>
        <end position="26"/>
    </location>
</feature>
<dbReference type="RefSeq" id="WP_091846419.1">
    <property type="nucleotide sequence ID" value="NZ_FOCM01000008.1"/>
</dbReference>
<evidence type="ECO:0008006" key="4">
    <source>
        <dbReference type="Google" id="ProtNLM"/>
    </source>
</evidence>
<dbReference type="GO" id="GO:0006974">
    <property type="term" value="P:DNA damage response"/>
    <property type="evidence" value="ECO:0007669"/>
    <property type="project" value="TreeGrafter"/>
</dbReference>
<reference evidence="3" key="1">
    <citation type="submission" date="2016-10" db="EMBL/GenBank/DDBJ databases">
        <authorList>
            <person name="Varghese N."/>
            <person name="Submissions S."/>
        </authorList>
    </citation>
    <scope>NUCLEOTIDE SEQUENCE [LARGE SCALE GENOMIC DNA]</scope>
    <source>
        <strain evidence="3">DSM 26893</strain>
    </source>
</reference>
<dbReference type="InterPro" id="IPR052022">
    <property type="entry name" value="26kDa_periplasmic_antigen"/>
</dbReference>
<accession>A0A1H8KUP2</accession>
<dbReference type="Gene3D" id="3.30.110.170">
    <property type="entry name" value="Protein of unknown function (DUF541), domain 1"/>
    <property type="match status" value="1"/>
</dbReference>
<proteinExistence type="predicted"/>
<dbReference type="Pfam" id="PF04402">
    <property type="entry name" value="SIMPL"/>
    <property type="match status" value="1"/>
</dbReference>
<dbReference type="AlphaFoldDB" id="A0A1H8KUP2"/>
<dbReference type="OrthoDB" id="9813144at2"/>
<keyword evidence="1" id="KW-0732">Signal</keyword>
<name>A0A1H8KUP2_9RHOB</name>
<feature type="chain" id="PRO_5011789202" description="26 kDa periplasmic immunogenic protein" evidence="1">
    <location>
        <begin position="27"/>
        <end position="238"/>
    </location>
</feature>
<evidence type="ECO:0000256" key="1">
    <source>
        <dbReference type="SAM" id="SignalP"/>
    </source>
</evidence>
<dbReference type="PANTHER" id="PTHR34387:SF1">
    <property type="entry name" value="PERIPLASMIC IMMUNOGENIC PROTEIN"/>
    <property type="match status" value="1"/>
</dbReference>
<organism evidence="2 3">
    <name type="scientific">Palleronia pelagia</name>
    <dbReference type="NCBI Taxonomy" id="387096"/>
    <lineage>
        <taxon>Bacteria</taxon>
        <taxon>Pseudomonadati</taxon>
        <taxon>Pseudomonadota</taxon>
        <taxon>Alphaproteobacteria</taxon>
        <taxon>Rhodobacterales</taxon>
        <taxon>Roseobacteraceae</taxon>
        <taxon>Palleronia</taxon>
    </lineage>
</organism>
<evidence type="ECO:0000313" key="3">
    <source>
        <dbReference type="Proteomes" id="UP000199372"/>
    </source>
</evidence>
<dbReference type="EMBL" id="FOCM01000008">
    <property type="protein sequence ID" value="SEN96607.1"/>
    <property type="molecule type" value="Genomic_DNA"/>
</dbReference>
<dbReference type="Proteomes" id="UP000199372">
    <property type="component" value="Unassembled WGS sequence"/>
</dbReference>
<sequence>MQTLSYLAAPVMGLVLTLGLASPAAAQDAQPPYLHVTGEGRVSAAPDMATIRLGVEAEAVSPSEAVDAMAAPMSDLLEQLAEDGVEAADIQTSTLSLRPVYANRDQPLEEGPHITGYTASSTVTVSVRALDDLSAVLDGAVGAGTNRLDGLSYGLSDPAPVRDAALAAAVEDGLRKAAVLAEAAGLTIGAPLAVVEQGGSRPPGPVMMEMASMDRSIPTAPGSLEVTAQVELRFAIRP</sequence>
<protein>
    <recommendedName>
        <fullName evidence="4">26 kDa periplasmic immunogenic protein</fullName>
    </recommendedName>
</protein>
<dbReference type="InterPro" id="IPR007497">
    <property type="entry name" value="SIMPL/DUF541"/>
</dbReference>